<dbReference type="GO" id="GO:0006221">
    <property type="term" value="P:pyrimidine nucleotide biosynthetic process"/>
    <property type="evidence" value="ECO:0007669"/>
    <property type="project" value="UniProtKB-KW"/>
</dbReference>
<keyword evidence="4" id="KW-1185">Reference proteome</keyword>
<dbReference type="SUPFAM" id="SSF51338">
    <property type="entry name" value="Composite domain of metallo-dependent hydrolases"/>
    <property type="match status" value="1"/>
</dbReference>
<comment type="caution">
    <text evidence="3">The sequence shown here is derived from an EMBL/GenBank/DDBJ whole genome shotgun (WGS) entry which is preliminary data.</text>
</comment>
<dbReference type="GO" id="GO:0004151">
    <property type="term" value="F:dihydroorotase activity"/>
    <property type="evidence" value="ECO:0007669"/>
    <property type="project" value="InterPro"/>
</dbReference>
<accession>A0A5C6RKR3</accession>
<organism evidence="3 4">
    <name type="scientific">Phaeodactylibacter luteus</name>
    <dbReference type="NCBI Taxonomy" id="1564516"/>
    <lineage>
        <taxon>Bacteria</taxon>
        <taxon>Pseudomonadati</taxon>
        <taxon>Bacteroidota</taxon>
        <taxon>Saprospiria</taxon>
        <taxon>Saprospirales</taxon>
        <taxon>Haliscomenobacteraceae</taxon>
        <taxon>Phaeodactylibacter</taxon>
    </lineage>
</organism>
<dbReference type="GO" id="GO:0006145">
    <property type="term" value="P:purine nucleobase catabolic process"/>
    <property type="evidence" value="ECO:0007669"/>
    <property type="project" value="TreeGrafter"/>
</dbReference>
<protein>
    <submittedName>
        <fullName evidence="3">Dihydroorotase</fullName>
    </submittedName>
</protein>
<dbReference type="AlphaFoldDB" id="A0A5C6RKR3"/>
<dbReference type="PANTHER" id="PTHR43668">
    <property type="entry name" value="ALLANTOINASE"/>
    <property type="match status" value="1"/>
</dbReference>
<dbReference type="InterPro" id="IPR032466">
    <property type="entry name" value="Metal_Hydrolase"/>
</dbReference>
<evidence type="ECO:0000313" key="3">
    <source>
        <dbReference type="EMBL" id="TXB62827.1"/>
    </source>
</evidence>
<evidence type="ECO:0000313" key="4">
    <source>
        <dbReference type="Proteomes" id="UP000321580"/>
    </source>
</evidence>
<dbReference type="PANTHER" id="PTHR43668:SF2">
    <property type="entry name" value="ALLANTOINASE"/>
    <property type="match status" value="1"/>
</dbReference>
<dbReference type="SUPFAM" id="SSF51556">
    <property type="entry name" value="Metallo-dependent hydrolases"/>
    <property type="match status" value="1"/>
</dbReference>
<gene>
    <name evidence="3" type="ORF">FRY97_12175</name>
</gene>
<dbReference type="GO" id="GO:0004038">
    <property type="term" value="F:allantoinase activity"/>
    <property type="evidence" value="ECO:0007669"/>
    <property type="project" value="TreeGrafter"/>
</dbReference>
<dbReference type="Gene3D" id="3.20.20.140">
    <property type="entry name" value="Metal-dependent hydrolases"/>
    <property type="match status" value="1"/>
</dbReference>
<dbReference type="Proteomes" id="UP000321580">
    <property type="component" value="Unassembled WGS sequence"/>
</dbReference>
<keyword evidence="1" id="KW-0665">Pyrimidine biosynthesis</keyword>
<evidence type="ECO:0000259" key="2">
    <source>
        <dbReference type="Pfam" id="PF12890"/>
    </source>
</evidence>
<dbReference type="RefSeq" id="WP_147167813.1">
    <property type="nucleotide sequence ID" value="NZ_VOOR01000023.1"/>
</dbReference>
<dbReference type="NCBIfam" id="TIGR00857">
    <property type="entry name" value="pyrC_multi"/>
    <property type="match status" value="1"/>
</dbReference>
<name>A0A5C6RKR3_9BACT</name>
<feature type="domain" description="Dihydroorotase catalytic" evidence="2">
    <location>
        <begin position="57"/>
        <end position="236"/>
    </location>
</feature>
<dbReference type="GO" id="GO:0005737">
    <property type="term" value="C:cytoplasm"/>
    <property type="evidence" value="ECO:0007669"/>
    <property type="project" value="TreeGrafter"/>
</dbReference>
<sequence length="424" mass="45714">MDLLIRNAHIVAPGEDLHGEEKDLLIRDGYIAAIGENLPSAPGLEELSYKGQCASIGWVDIGAQVGDPGLEHRETLHTAGAAAAAGGFTAVAALPNTQPVIDDKSGVQYISKNAYGKLVQFLPIGAITQGCKGLDITEMIDMQRAGAVAFSDGEKPLQHAGVMLRALEYVKAFGGLVINQPLDKLVSHGGQVHEGRVSTAMGLAGVPAIAEEIMVRRDLHLLEYAESRLHLANLSTAGAVQMVREAKSRGLQVTASVSIMNLVYDETAVADFDSNFKVMPPLRRAEDRAALLAGVKDGTIDIISAHHVPLEEEVKKLEFSYADFGVTGLETLYALSRTYLSDWLDAETLVQALAYNPRKLFGLPVPHIAVGQPAELTIFHPDMEWVYERGRVRSRSLNSPVLGQRLKGRPLGVINNNQFFSALA</sequence>
<dbReference type="Pfam" id="PF12890">
    <property type="entry name" value="DHOase"/>
    <property type="match status" value="1"/>
</dbReference>
<dbReference type="InterPro" id="IPR050138">
    <property type="entry name" value="DHOase/Allantoinase_Hydrolase"/>
</dbReference>
<evidence type="ECO:0000256" key="1">
    <source>
        <dbReference type="ARBA" id="ARBA00022975"/>
    </source>
</evidence>
<dbReference type="OrthoDB" id="9765462at2"/>
<reference evidence="3 4" key="1">
    <citation type="submission" date="2019-08" db="EMBL/GenBank/DDBJ databases">
        <title>Genome of Phaeodactylibacter luteus.</title>
        <authorList>
            <person name="Bowman J.P."/>
        </authorList>
    </citation>
    <scope>NUCLEOTIDE SEQUENCE [LARGE SCALE GENOMIC DNA]</scope>
    <source>
        <strain evidence="3 4">KCTC 42180</strain>
    </source>
</reference>
<dbReference type="EMBL" id="VOOR01000023">
    <property type="protein sequence ID" value="TXB62827.1"/>
    <property type="molecule type" value="Genomic_DNA"/>
</dbReference>
<proteinExistence type="predicted"/>
<dbReference type="GO" id="GO:0046872">
    <property type="term" value="F:metal ion binding"/>
    <property type="evidence" value="ECO:0007669"/>
    <property type="project" value="InterPro"/>
</dbReference>
<dbReference type="Gene3D" id="2.30.40.10">
    <property type="entry name" value="Urease, subunit C, domain 1"/>
    <property type="match status" value="1"/>
</dbReference>
<dbReference type="CDD" id="cd01317">
    <property type="entry name" value="DHOase_IIa"/>
    <property type="match status" value="1"/>
</dbReference>
<dbReference type="InterPro" id="IPR004722">
    <property type="entry name" value="DHOase"/>
</dbReference>
<dbReference type="InterPro" id="IPR011059">
    <property type="entry name" value="Metal-dep_hydrolase_composite"/>
</dbReference>
<dbReference type="InterPro" id="IPR024403">
    <property type="entry name" value="DHOase_cat"/>
</dbReference>